<comment type="subcellular location">
    <subcellularLocation>
        <location evidence="1">Cell membrane</location>
        <topology evidence="1">Multi-pass membrane protein</topology>
    </subcellularLocation>
</comment>
<evidence type="ECO:0000256" key="7">
    <source>
        <dbReference type="SAM" id="Phobius"/>
    </source>
</evidence>
<keyword evidence="3" id="KW-1003">Cell membrane</keyword>
<evidence type="ECO:0000259" key="8">
    <source>
        <dbReference type="Pfam" id="PF02554"/>
    </source>
</evidence>
<evidence type="ECO:0000313" key="10">
    <source>
        <dbReference type="Proteomes" id="UP000886752"/>
    </source>
</evidence>
<feature type="transmembrane region" description="Helical" evidence="7">
    <location>
        <begin position="161"/>
        <end position="180"/>
    </location>
</feature>
<comment type="similarity">
    <text evidence="2">Belongs to the peptide transporter carbon starvation (CstA) (TC 2.A.114) family.</text>
</comment>
<keyword evidence="6 7" id="KW-0472">Membrane</keyword>
<gene>
    <name evidence="9" type="ORF">H9894_05975</name>
</gene>
<accession>A0A9D1PY28</accession>
<reference evidence="9" key="1">
    <citation type="journal article" date="2021" name="PeerJ">
        <title>Extensive microbial diversity within the chicken gut microbiome revealed by metagenomics and culture.</title>
        <authorList>
            <person name="Gilroy R."/>
            <person name="Ravi A."/>
            <person name="Getino M."/>
            <person name="Pursley I."/>
            <person name="Horton D.L."/>
            <person name="Alikhan N.F."/>
            <person name="Baker D."/>
            <person name="Gharbi K."/>
            <person name="Hall N."/>
            <person name="Watson M."/>
            <person name="Adriaenssens E.M."/>
            <person name="Foster-Nyarko E."/>
            <person name="Jarju S."/>
            <person name="Secka A."/>
            <person name="Antonio M."/>
            <person name="Oren A."/>
            <person name="Chaudhuri R.R."/>
            <person name="La Ragione R."/>
            <person name="Hildebrand F."/>
            <person name="Pallen M.J."/>
        </authorList>
    </citation>
    <scope>NUCLEOTIDE SEQUENCE</scope>
    <source>
        <strain evidence="9">ChiHecec2B26-446</strain>
    </source>
</reference>
<name>A0A9D1PY28_9BACT</name>
<evidence type="ECO:0000256" key="5">
    <source>
        <dbReference type="ARBA" id="ARBA00022989"/>
    </source>
</evidence>
<feature type="transmembrane region" description="Helical" evidence="7">
    <location>
        <begin position="56"/>
        <end position="77"/>
    </location>
</feature>
<dbReference type="PANTHER" id="PTHR30252:SF4">
    <property type="entry name" value="CARBON STARVATION"/>
    <property type="match status" value="1"/>
</dbReference>
<dbReference type="AlphaFoldDB" id="A0A9D1PY28"/>
<feature type="transmembrane region" description="Helical" evidence="7">
    <location>
        <begin position="415"/>
        <end position="432"/>
    </location>
</feature>
<feature type="transmembrane region" description="Helical" evidence="7">
    <location>
        <begin position="6"/>
        <end position="25"/>
    </location>
</feature>
<feature type="transmembrane region" description="Helical" evidence="7">
    <location>
        <begin position="438"/>
        <end position="462"/>
    </location>
</feature>
<feature type="transmembrane region" description="Helical" evidence="7">
    <location>
        <begin position="266"/>
        <end position="290"/>
    </location>
</feature>
<evidence type="ECO:0000313" key="9">
    <source>
        <dbReference type="EMBL" id="HIW00722.1"/>
    </source>
</evidence>
<comment type="caution">
    <text evidence="9">The sequence shown here is derived from an EMBL/GenBank/DDBJ whole genome shotgun (WGS) entry which is preliminary data.</text>
</comment>
<evidence type="ECO:0000256" key="2">
    <source>
        <dbReference type="ARBA" id="ARBA00007755"/>
    </source>
</evidence>
<feature type="domain" description="CstA N-terminal" evidence="8">
    <location>
        <begin position="301"/>
        <end position="429"/>
    </location>
</feature>
<feature type="transmembrane region" description="Helical" evidence="7">
    <location>
        <begin position="228"/>
        <end position="246"/>
    </location>
</feature>
<feature type="transmembrane region" description="Helical" evidence="7">
    <location>
        <begin position="316"/>
        <end position="335"/>
    </location>
</feature>
<dbReference type="PANTHER" id="PTHR30252">
    <property type="entry name" value="INNER MEMBRANE PEPTIDE TRANSPORTER"/>
    <property type="match status" value="1"/>
</dbReference>
<protein>
    <submittedName>
        <fullName evidence="9">Carbon starvation protein A</fullName>
    </submittedName>
</protein>
<reference evidence="9" key="2">
    <citation type="submission" date="2021-04" db="EMBL/GenBank/DDBJ databases">
        <authorList>
            <person name="Gilroy R."/>
        </authorList>
    </citation>
    <scope>NUCLEOTIDE SEQUENCE</scope>
    <source>
        <strain evidence="9">ChiHecec2B26-446</strain>
    </source>
</reference>
<evidence type="ECO:0000256" key="4">
    <source>
        <dbReference type="ARBA" id="ARBA00022692"/>
    </source>
</evidence>
<dbReference type="GO" id="GO:0009267">
    <property type="term" value="P:cellular response to starvation"/>
    <property type="evidence" value="ECO:0007669"/>
    <property type="project" value="InterPro"/>
</dbReference>
<feature type="transmembrane region" description="Helical" evidence="7">
    <location>
        <begin position="363"/>
        <end position="381"/>
    </location>
</feature>
<dbReference type="Proteomes" id="UP000886752">
    <property type="component" value="Unassembled WGS sequence"/>
</dbReference>
<keyword evidence="4 7" id="KW-0812">Transmembrane</keyword>
<dbReference type="InterPro" id="IPR003706">
    <property type="entry name" value="CstA_N"/>
</dbReference>
<evidence type="ECO:0000256" key="3">
    <source>
        <dbReference type="ARBA" id="ARBA00022475"/>
    </source>
</evidence>
<feature type="transmembrane region" description="Helical" evidence="7">
    <location>
        <begin position="387"/>
        <end position="408"/>
    </location>
</feature>
<dbReference type="GO" id="GO:0005886">
    <property type="term" value="C:plasma membrane"/>
    <property type="evidence" value="ECO:0007669"/>
    <property type="project" value="UniProtKB-SubCell"/>
</dbReference>
<evidence type="ECO:0000256" key="1">
    <source>
        <dbReference type="ARBA" id="ARBA00004651"/>
    </source>
</evidence>
<proteinExistence type="inferred from homology"/>
<feature type="transmembrane region" description="Helical" evidence="7">
    <location>
        <begin position="187"/>
        <end position="208"/>
    </location>
</feature>
<feature type="transmembrane region" description="Helical" evidence="7">
    <location>
        <begin position="132"/>
        <end position="155"/>
    </location>
</feature>
<feature type="domain" description="CstA N-terminal" evidence="8">
    <location>
        <begin position="3"/>
        <end position="155"/>
    </location>
</feature>
<organism evidence="9 10">
    <name type="scientific">Candidatus Desulfovibrio intestinipullorum</name>
    <dbReference type="NCBI Taxonomy" id="2838536"/>
    <lineage>
        <taxon>Bacteria</taxon>
        <taxon>Pseudomonadati</taxon>
        <taxon>Thermodesulfobacteriota</taxon>
        <taxon>Desulfovibrionia</taxon>
        <taxon>Desulfovibrionales</taxon>
        <taxon>Desulfovibrionaceae</taxon>
        <taxon>Desulfovibrio</taxon>
    </lineage>
</organism>
<dbReference type="Pfam" id="PF02554">
    <property type="entry name" value="CstA"/>
    <property type="match status" value="2"/>
</dbReference>
<dbReference type="InterPro" id="IPR051605">
    <property type="entry name" value="CstA"/>
</dbReference>
<feature type="transmembrane region" description="Helical" evidence="7">
    <location>
        <begin position="83"/>
        <end position="101"/>
    </location>
</feature>
<evidence type="ECO:0000256" key="6">
    <source>
        <dbReference type="ARBA" id="ARBA00023136"/>
    </source>
</evidence>
<keyword evidence="5 7" id="KW-1133">Transmembrane helix</keyword>
<dbReference type="EMBL" id="DXHV01000060">
    <property type="protein sequence ID" value="HIW00722.1"/>
    <property type="molecule type" value="Genomic_DNA"/>
</dbReference>
<sequence length="476" mass="51761">MSGVWYFWGSLALLVGGYFVYGSLVERIFGADYRRPTPLQTKGDGVDYVALPKYKIFLIQFLNIAGLGPVLGPILGALYGPSALLWVVFGSIFAGAVHDYCSGMMSLRLGGASYPEIIGHSFGMKMRRFMEIFTVCFMIMVGAVFVLGPAALLASMTPFGIVFWSCIIFLYYFLATIMPIDVIIGRIYPFFGLLLLVMAFGLVGALLLGDRPVLPNTDFFVNTDPSGLPRWPLLFVTIACGAISGFHATQSPLMARCMSSEKDGRLLFYGPMIAEGIIGLIWVTLGLSFYESPEALQAVIAKGSPTLVVKEISMELLGGFGGFLAILGVIVLPVTTGDTAFRGARLLVADALHIDQSRISSRLMLTVPLFAAGIVLTMVDFDVIWRYFGWANQTMACVTLWAVAIYLVREHRLHWIATLPAVFMTAVCVSYLCNAKIGFGLSLQVSSVIAVLVSLLCLAAFLRMAPRGQQAVMQTS</sequence>